<dbReference type="InterPro" id="IPR039757">
    <property type="entry name" value="EIF2D"/>
</dbReference>
<dbReference type="EMBL" id="SDRB02010852">
    <property type="protein sequence ID" value="THG03897.1"/>
    <property type="molecule type" value="Genomic_DNA"/>
</dbReference>
<dbReference type="SUPFAM" id="SSF55159">
    <property type="entry name" value="eIF1-like"/>
    <property type="match status" value="1"/>
</dbReference>
<feature type="domain" description="SUI1" evidence="1">
    <location>
        <begin position="101"/>
        <end position="173"/>
    </location>
</feature>
<dbReference type="InterPro" id="IPR039759">
    <property type="entry name" value="eIF2D_SUI1"/>
</dbReference>
<evidence type="ECO:0000313" key="3">
    <source>
        <dbReference type="Proteomes" id="UP000306102"/>
    </source>
</evidence>
<organism evidence="2 3">
    <name type="scientific">Camellia sinensis var. sinensis</name>
    <name type="common">China tea</name>
    <dbReference type="NCBI Taxonomy" id="542762"/>
    <lineage>
        <taxon>Eukaryota</taxon>
        <taxon>Viridiplantae</taxon>
        <taxon>Streptophyta</taxon>
        <taxon>Embryophyta</taxon>
        <taxon>Tracheophyta</taxon>
        <taxon>Spermatophyta</taxon>
        <taxon>Magnoliopsida</taxon>
        <taxon>eudicotyledons</taxon>
        <taxon>Gunneridae</taxon>
        <taxon>Pentapetalae</taxon>
        <taxon>asterids</taxon>
        <taxon>Ericales</taxon>
        <taxon>Theaceae</taxon>
        <taxon>Camellia</taxon>
    </lineage>
</organism>
<dbReference type="Proteomes" id="UP000306102">
    <property type="component" value="Unassembled WGS sequence"/>
</dbReference>
<reference evidence="2 3" key="1">
    <citation type="journal article" date="2018" name="Proc. Natl. Acad. Sci. U.S.A.">
        <title>Draft genome sequence of Camellia sinensis var. sinensis provides insights into the evolution of the tea genome and tea quality.</title>
        <authorList>
            <person name="Wei C."/>
            <person name="Yang H."/>
            <person name="Wang S."/>
            <person name="Zhao J."/>
            <person name="Liu C."/>
            <person name="Gao L."/>
            <person name="Xia E."/>
            <person name="Lu Y."/>
            <person name="Tai Y."/>
            <person name="She G."/>
            <person name="Sun J."/>
            <person name="Cao H."/>
            <person name="Tong W."/>
            <person name="Gao Q."/>
            <person name="Li Y."/>
            <person name="Deng W."/>
            <person name="Jiang X."/>
            <person name="Wang W."/>
            <person name="Chen Q."/>
            <person name="Zhang S."/>
            <person name="Li H."/>
            <person name="Wu J."/>
            <person name="Wang P."/>
            <person name="Li P."/>
            <person name="Shi C."/>
            <person name="Zheng F."/>
            <person name="Jian J."/>
            <person name="Huang B."/>
            <person name="Shan D."/>
            <person name="Shi M."/>
            <person name="Fang C."/>
            <person name="Yue Y."/>
            <person name="Li F."/>
            <person name="Li D."/>
            <person name="Wei S."/>
            <person name="Han B."/>
            <person name="Jiang C."/>
            <person name="Yin Y."/>
            <person name="Xia T."/>
            <person name="Zhang Z."/>
            <person name="Bennetzen J.L."/>
            <person name="Zhao S."/>
            <person name="Wan X."/>
        </authorList>
    </citation>
    <scope>NUCLEOTIDE SEQUENCE [LARGE SCALE GENOMIC DNA]</scope>
    <source>
        <strain evidence="3">cv. Shuchazao</strain>
        <tissue evidence="2">Leaf</tissue>
    </source>
</reference>
<keyword evidence="3" id="KW-1185">Reference proteome</keyword>
<gene>
    <name evidence="2" type="ORF">TEA_016397</name>
</gene>
<dbReference type="PANTHER" id="PTHR12217:SF4">
    <property type="entry name" value="EUKARYOTIC TRANSLATION INITIATION FACTOR 2D"/>
    <property type="match status" value="1"/>
</dbReference>
<dbReference type="InterPro" id="IPR036877">
    <property type="entry name" value="SUI1_dom_sf"/>
</dbReference>
<dbReference type="GO" id="GO:0001731">
    <property type="term" value="P:formation of translation preinitiation complex"/>
    <property type="evidence" value="ECO:0007669"/>
    <property type="project" value="InterPro"/>
</dbReference>
<dbReference type="CDD" id="cd11608">
    <property type="entry name" value="eIF2D_C"/>
    <property type="match status" value="1"/>
</dbReference>
<proteinExistence type="predicted"/>
<dbReference type="InterPro" id="IPR058886">
    <property type="entry name" value="SWIB_eIF2D"/>
</dbReference>
<comment type="caution">
    <text evidence="2">The sequence shown here is derived from an EMBL/GenBank/DDBJ whole genome shotgun (WGS) entry which is preliminary data.</text>
</comment>
<dbReference type="Pfam" id="PF01253">
    <property type="entry name" value="SUI1"/>
    <property type="match status" value="1"/>
</dbReference>
<dbReference type="STRING" id="542762.A0A4V3WL97"/>
<dbReference type="InterPro" id="IPR036885">
    <property type="entry name" value="SWIB_MDM2_dom_sf"/>
</dbReference>
<accession>A0A4V3WL97</accession>
<dbReference type="PANTHER" id="PTHR12217">
    <property type="entry name" value="EUKARYOTIC TRANSLATION INITIATION FACTOR 2D"/>
    <property type="match status" value="1"/>
</dbReference>
<dbReference type="Gene3D" id="3.30.780.10">
    <property type="entry name" value="SUI1-like domain"/>
    <property type="match status" value="1"/>
</dbReference>
<evidence type="ECO:0000259" key="1">
    <source>
        <dbReference type="PROSITE" id="PS50296"/>
    </source>
</evidence>
<dbReference type="InterPro" id="IPR001950">
    <property type="entry name" value="SUI1"/>
</dbReference>
<dbReference type="FunFam" id="3.30.780.10:FF:000008">
    <property type="entry name" value="eukaryotic translation initiation factor 2D"/>
    <property type="match status" value="1"/>
</dbReference>
<sequence>MSKLFTVPVKEVCINASEATDVVFKYIEQENLIKPTNKSIVILDAALCDALYKGTIKKGSTYPTEIHKKDLGHTFINRMQPHHRVTRGSESVVRKGALKTIQIMTERRQGNKKVTKLSGMESFLMDAEALASELQKKFACSTSVAKLPGKKGHEVLIQGGVIDDLGRHLVEHLGIQLAWDYALIELIVQIAETGLTNVGSTGVQSIGSQSGFHLFQISWRAKEFSSGEVEDRKKELNEFCLEEGSIIEAVSVWAFTAPLSQSRKKVRAGNESCSWPLGQDEETLEA</sequence>
<evidence type="ECO:0000313" key="2">
    <source>
        <dbReference type="EMBL" id="THG03897.1"/>
    </source>
</evidence>
<dbReference type="Pfam" id="PF26291">
    <property type="entry name" value="SWIB_eIF2D"/>
    <property type="match status" value="1"/>
</dbReference>
<dbReference type="GO" id="GO:0003743">
    <property type="term" value="F:translation initiation factor activity"/>
    <property type="evidence" value="ECO:0007669"/>
    <property type="project" value="InterPro"/>
</dbReference>
<protein>
    <recommendedName>
        <fullName evidence="1">SUI1 domain-containing protein</fullName>
    </recommendedName>
</protein>
<dbReference type="PROSITE" id="PS50296">
    <property type="entry name" value="SUI1"/>
    <property type="match status" value="1"/>
</dbReference>
<dbReference type="SUPFAM" id="SSF47592">
    <property type="entry name" value="SWIB/MDM2 domain"/>
    <property type="match status" value="1"/>
</dbReference>
<name>A0A4V3WL97_CAMSN</name>
<dbReference type="AlphaFoldDB" id="A0A4V3WL97"/>